<evidence type="ECO:0000313" key="1">
    <source>
        <dbReference type="EMBL" id="AVX51675.1"/>
    </source>
</evidence>
<keyword evidence="1" id="KW-0614">Plasmid</keyword>
<organism evidence="1">
    <name type="scientific">Komagataella phaffii</name>
    <dbReference type="NCBI Taxonomy" id="460519"/>
    <lineage>
        <taxon>Eukaryota</taxon>
        <taxon>Fungi</taxon>
        <taxon>Dikarya</taxon>
        <taxon>Ascomycota</taxon>
        <taxon>Saccharomycotina</taxon>
        <taxon>Pichiomycetes</taxon>
        <taxon>Pichiales</taxon>
        <taxon>Pichiaceae</taxon>
        <taxon>Komagataella</taxon>
    </lineage>
</organism>
<dbReference type="Gene3D" id="3.30.470.30">
    <property type="entry name" value="DNA ligase/mRNA capping enzyme"/>
    <property type="match status" value="1"/>
</dbReference>
<dbReference type="EMBL" id="MG491503">
    <property type="protein sequence ID" value="AVX51675.1"/>
    <property type="molecule type" value="Genomic_DNA"/>
</dbReference>
<accession>A0A1B2MJG9</accession>
<dbReference type="Gene3D" id="3.40.50.150">
    <property type="entry name" value="Vaccinia Virus protein VP39"/>
    <property type="match status" value="1"/>
</dbReference>
<sequence>MFLKLAKLAEELKSPLITVELEARTKILKPKDIKFTQNYNLTYYRSTLYPSITFRQINDGQMESKETVEKIKLKDINIVLSVEQKIKRNLNLIKVNTRKVERAIINKSPYTTITKVNDEYTLEVEFDLGTHNQVMDILKQHKSPFWPAVKPMEISSLNLARKLIKTDQWCIAPKADGEHILIYTKNNDEAVIVHDNGKLTDLEGVEQEMIEPDTIYEAELLDNNKLLTYDCFLYKGNDISRLNYLERRKFLPKKSKKVAYQFNDLEGLRIILKYKFDYKTDGFIITNIYNRKLIYKSKFINTVDLRFKNGYLLLENELVAERIPKNTDYKFEEDGIYEFDLEMNLIKERKDKTIANYKFPYDDNPLYKIAYGIGLPSLKCFHNKMKTRLLEFLPKTRLLDIGSATGEDINKWHNLKFEQVYCIDPLLELNEHSKNVLEIKDYARNIPTDIKYNSVSIFFVPWDKDFIKLIEQADYFILICMSHPFDHQSETFTTKIENNKIYLNDQFIENLTDYNEIIGEFIELGWNHIKLLDSLDYGTENEKILSKMYTYHYFERY</sequence>
<reference evidence="1" key="2">
    <citation type="submission" date="2017-11" db="EMBL/GenBank/DDBJ databases">
        <authorList>
            <person name="Han C.G."/>
        </authorList>
    </citation>
    <scope>NUCLEOTIDE SEQUENCE</scope>
    <source>
        <strain evidence="1">CBS 7435</strain>
        <plasmid evidence="1">unnamed</plasmid>
    </source>
</reference>
<protein>
    <submittedName>
        <fullName evidence="1">mRNA capping-enzyme-like protein</fullName>
    </submittedName>
</protein>
<dbReference type="AlphaFoldDB" id="A0A1B2MJG9"/>
<dbReference type="SUPFAM" id="SSF56091">
    <property type="entry name" value="DNA ligase/mRNA capping enzyme, catalytic domain"/>
    <property type="match status" value="1"/>
</dbReference>
<reference evidence="1" key="1">
    <citation type="journal article" date="2016" name="J. Biotechnol.">
        <title>Refined Pichia pastoris reference genome sequence.</title>
        <authorList>
            <person name="Sturmberger L."/>
            <person name="Chappell T."/>
            <person name="Geier M."/>
            <person name="Krainer F."/>
            <person name="Day K.J."/>
            <person name="Vide U."/>
            <person name="Trstenjak S."/>
            <person name="Schiefer A."/>
            <person name="Richardson T."/>
            <person name="Soriaga L."/>
            <person name="Darnhofer B."/>
            <person name="Birner-Gruenberger R."/>
            <person name="Glick B.S."/>
            <person name="Tolstorukov I."/>
            <person name="Cregg J."/>
            <person name="Madden K."/>
            <person name="Glieder A."/>
        </authorList>
    </citation>
    <scope>NUCLEOTIDE SEQUENCE</scope>
    <source>
        <strain evidence="1">CBS 7435</strain>
        <plasmid evidence="1">unnamed</plasmid>
    </source>
</reference>
<dbReference type="SUPFAM" id="SSF53335">
    <property type="entry name" value="S-adenosyl-L-methionine-dependent methyltransferases"/>
    <property type="match status" value="1"/>
</dbReference>
<name>A0A1B2MJG9_9ASCO</name>
<proteinExistence type="predicted"/>
<dbReference type="InterPro" id="IPR029063">
    <property type="entry name" value="SAM-dependent_MTases_sf"/>
</dbReference>
<geneLocation type="plasmid" evidence="1">
    <name>unnamed</name>
</geneLocation>